<name>A0A8J4TWI8_CLAMG</name>
<evidence type="ECO:0000313" key="1">
    <source>
        <dbReference type="EMBL" id="KAF5905231.1"/>
    </source>
</evidence>
<accession>A0A8J4TWI8</accession>
<protein>
    <submittedName>
        <fullName evidence="1">Uncharacterized protein</fullName>
    </submittedName>
</protein>
<dbReference type="Proteomes" id="UP000727407">
    <property type="component" value="Unassembled WGS sequence"/>
</dbReference>
<evidence type="ECO:0000313" key="2">
    <source>
        <dbReference type="Proteomes" id="UP000727407"/>
    </source>
</evidence>
<comment type="caution">
    <text evidence="1">The sequence shown here is derived from an EMBL/GenBank/DDBJ whole genome shotgun (WGS) entry which is preliminary data.</text>
</comment>
<sequence>HRSGRLSEVISRMSVEVEGLRGATAPCCVSWLSAPVSTTANKTRQRSGNRCQHGPNQLTIARSTCYSTTGVWKVLRR</sequence>
<feature type="non-terminal residue" evidence="1">
    <location>
        <position position="1"/>
    </location>
</feature>
<organism evidence="1 2">
    <name type="scientific">Clarias magur</name>
    <name type="common">Asian catfish</name>
    <name type="synonym">Macropteronotus magur</name>
    <dbReference type="NCBI Taxonomy" id="1594786"/>
    <lineage>
        <taxon>Eukaryota</taxon>
        <taxon>Metazoa</taxon>
        <taxon>Chordata</taxon>
        <taxon>Craniata</taxon>
        <taxon>Vertebrata</taxon>
        <taxon>Euteleostomi</taxon>
        <taxon>Actinopterygii</taxon>
        <taxon>Neopterygii</taxon>
        <taxon>Teleostei</taxon>
        <taxon>Ostariophysi</taxon>
        <taxon>Siluriformes</taxon>
        <taxon>Clariidae</taxon>
        <taxon>Clarias</taxon>
    </lineage>
</organism>
<feature type="non-terminal residue" evidence="1">
    <location>
        <position position="77"/>
    </location>
</feature>
<dbReference type="AlphaFoldDB" id="A0A8J4TWI8"/>
<proteinExistence type="predicted"/>
<reference evidence="1" key="1">
    <citation type="submission" date="2020-07" db="EMBL/GenBank/DDBJ databases">
        <title>Clarias magur genome sequencing, assembly and annotation.</title>
        <authorList>
            <person name="Kushwaha B."/>
            <person name="Kumar R."/>
            <person name="Das P."/>
            <person name="Joshi C.G."/>
            <person name="Kumar D."/>
            <person name="Nagpure N.S."/>
            <person name="Pandey M."/>
            <person name="Agarwal S."/>
            <person name="Srivastava S."/>
            <person name="Singh M."/>
            <person name="Sahoo L."/>
            <person name="Jayasankar P."/>
            <person name="Meher P.K."/>
            <person name="Koringa P.G."/>
            <person name="Iquebal M.A."/>
            <person name="Das S.P."/>
            <person name="Bit A."/>
            <person name="Patnaik S."/>
            <person name="Patel N."/>
            <person name="Shah T.M."/>
            <person name="Hinsu A."/>
            <person name="Jena J.K."/>
        </authorList>
    </citation>
    <scope>NUCLEOTIDE SEQUENCE</scope>
    <source>
        <strain evidence="1">CIFAMagur01</strain>
        <tissue evidence="1">Testis</tissue>
    </source>
</reference>
<gene>
    <name evidence="1" type="ORF">DAT39_005070</name>
</gene>
<dbReference type="EMBL" id="QNUK01000047">
    <property type="protein sequence ID" value="KAF5905231.1"/>
    <property type="molecule type" value="Genomic_DNA"/>
</dbReference>
<keyword evidence="2" id="KW-1185">Reference proteome</keyword>